<keyword evidence="3" id="KW-0804">Transcription</keyword>
<evidence type="ECO:0000259" key="4">
    <source>
        <dbReference type="PROSITE" id="PS50956"/>
    </source>
</evidence>
<dbReference type="InterPro" id="IPR019887">
    <property type="entry name" value="Tscrpt_reg_AsnC/Lrp_C"/>
</dbReference>
<feature type="domain" description="HTH asnC-type" evidence="4">
    <location>
        <begin position="9"/>
        <end position="69"/>
    </location>
</feature>
<dbReference type="InterPro" id="IPR011008">
    <property type="entry name" value="Dimeric_a/b-barrel"/>
</dbReference>
<dbReference type="Pfam" id="PF13404">
    <property type="entry name" value="HTH_AsnC-type"/>
    <property type="match status" value="1"/>
</dbReference>
<accession>A0ABP8JNC4</accession>
<keyword evidence="1" id="KW-0805">Transcription regulation</keyword>
<dbReference type="PRINTS" id="PR00033">
    <property type="entry name" value="HTHASNC"/>
</dbReference>
<dbReference type="InterPro" id="IPR036388">
    <property type="entry name" value="WH-like_DNA-bd_sf"/>
</dbReference>
<dbReference type="Gene3D" id="3.30.70.920">
    <property type="match status" value="1"/>
</dbReference>
<evidence type="ECO:0000256" key="1">
    <source>
        <dbReference type="ARBA" id="ARBA00023015"/>
    </source>
</evidence>
<evidence type="ECO:0000256" key="2">
    <source>
        <dbReference type="ARBA" id="ARBA00023125"/>
    </source>
</evidence>
<dbReference type="Pfam" id="PF01037">
    <property type="entry name" value="AsnC_trans_reg"/>
    <property type="match status" value="1"/>
</dbReference>
<reference evidence="6" key="1">
    <citation type="journal article" date="2019" name="Int. J. Syst. Evol. Microbiol.">
        <title>The Global Catalogue of Microorganisms (GCM) 10K type strain sequencing project: providing services to taxonomists for standard genome sequencing and annotation.</title>
        <authorList>
            <consortium name="The Broad Institute Genomics Platform"/>
            <consortium name="The Broad Institute Genome Sequencing Center for Infectious Disease"/>
            <person name="Wu L."/>
            <person name="Ma J."/>
        </authorList>
    </citation>
    <scope>NUCLEOTIDE SEQUENCE [LARGE SCALE GENOMIC DNA]</scope>
    <source>
        <strain evidence="6">JCM 17688</strain>
    </source>
</reference>
<sequence>MTSQNSDPLDDLDRSILRELESDGRRAFRQIARNVRSSEATVRARVKRMQDLDILRIVAFADPERLGDAQLALVLLRVDPRRHRDVVAALVALPQVTYVSTLMGRADICAEVRSADNHDLWEFLNTKVSAIEGVRDTETITVLSVHKLRYDQGAGLLGS</sequence>
<dbReference type="EMBL" id="BAABFR010000033">
    <property type="protein sequence ID" value="GAA4393545.1"/>
    <property type="molecule type" value="Genomic_DNA"/>
</dbReference>
<dbReference type="InterPro" id="IPR000485">
    <property type="entry name" value="AsnC-type_HTH_dom"/>
</dbReference>
<organism evidence="5 6">
    <name type="scientific">Tsukamurella soli</name>
    <dbReference type="NCBI Taxonomy" id="644556"/>
    <lineage>
        <taxon>Bacteria</taxon>
        <taxon>Bacillati</taxon>
        <taxon>Actinomycetota</taxon>
        <taxon>Actinomycetes</taxon>
        <taxon>Mycobacteriales</taxon>
        <taxon>Tsukamurellaceae</taxon>
        <taxon>Tsukamurella</taxon>
    </lineage>
</organism>
<dbReference type="InterPro" id="IPR036390">
    <property type="entry name" value="WH_DNA-bd_sf"/>
</dbReference>
<dbReference type="RefSeq" id="WP_344995819.1">
    <property type="nucleotide sequence ID" value="NZ_BAABFR010000033.1"/>
</dbReference>
<keyword evidence="2" id="KW-0238">DNA-binding</keyword>
<name>A0ABP8JNC4_9ACTN</name>
<comment type="caution">
    <text evidence="5">The sequence shown here is derived from an EMBL/GenBank/DDBJ whole genome shotgun (WGS) entry which is preliminary data.</text>
</comment>
<keyword evidence="6" id="KW-1185">Reference proteome</keyword>
<dbReference type="PANTHER" id="PTHR30154:SF34">
    <property type="entry name" value="TRANSCRIPTIONAL REGULATOR AZLB"/>
    <property type="match status" value="1"/>
</dbReference>
<dbReference type="PANTHER" id="PTHR30154">
    <property type="entry name" value="LEUCINE-RESPONSIVE REGULATORY PROTEIN"/>
    <property type="match status" value="1"/>
</dbReference>
<gene>
    <name evidence="5" type="ORF">GCM10023147_24380</name>
</gene>
<dbReference type="SMART" id="SM00344">
    <property type="entry name" value="HTH_ASNC"/>
    <property type="match status" value="1"/>
</dbReference>
<dbReference type="InterPro" id="IPR019888">
    <property type="entry name" value="Tscrpt_reg_AsnC-like"/>
</dbReference>
<dbReference type="SUPFAM" id="SSF46785">
    <property type="entry name" value="Winged helix' DNA-binding domain"/>
    <property type="match status" value="1"/>
</dbReference>
<evidence type="ECO:0000313" key="5">
    <source>
        <dbReference type="EMBL" id="GAA4393545.1"/>
    </source>
</evidence>
<dbReference type="Gene3D" id="1.10.10.10">
    <property type="entry name" value="Winged helix-like DNA-binding domain superfamily/Winged helix DNA-binding domain"/>
    <property type="match status" value="1"/>
</dbReference>
<dbReference type="Proteomes" id="UP001500635">
    <property type="component" value="Unassembled WGS sequence"/>
</dbReference>
<protein>
    <submittedName>
        <fullName evidence="5">Lrp/AsnC family transcriptional regulator</fullName>
    </submittedName>
</protein>
<dbReference type="PROSITE" id="PS50956">
    <property type="entry name" value="HTH_ASNC_2"/>
    <property type="match status" value="1"/>
</dbReference>
<evidence type="ECO:0000313" key="6">
    <source>
        <dbReference type="Proteomes" id="UP001500635"/>
    </source>
</evidence>
<evidence type="ECO:0000256" key="3">
    <source>
        <dbReference type="ARBA" id="ARBA00023163"/>
    </source>
</evidence>
<proteinExistence type="predicted"/>
<dbReference type="SUPFAM" id="SSF54909">
    <property type="entry name" value="Dimeric alpha+beta barrel"/>
    <property type="match status" value="1"/>
</dbReference>